<accession>A0A317SPI9</accession>
<proteinExistence type="inferred from homology"/>
<dbReference type="STRING" id="42249.A0A317SPI9"/>
<dbReference type="PANTHER" id="PTHR12304">
    <property type="entry name" value="INOSINE-URIDINE PREFERRING NUCLEOSIDE HYDROLASE"/>
    <property type="match status" value="1"/>
</dbReference>
<evidence type="ECO:0000313" key="5">
    <source>
        <dbReference type="EMBL" id="PWW76238.1"/>
    </source>
</evidence>
<dbReference type="Proteomes" id="UP000246991">
    <property type="component" value="Unassembled WGS sequence"/>
</dbReference>
<dbReference type="InterPro" id="IPR036452">
    <property type="entry name" value="Ribo_hydro-like"/>
</dbReference>
<dbReference type="InterPro" id="IPR023186">
    <property type="entry name" value="IUNH"/>
</dbReference>
<protein>
    <submittedName>
        <fullName evidence="5">Nucleoside hydrolase</fullName>
    </submittedName>
</protein>
<keyword evidence="2 5" id="KW-0378">Hydrolase</keyword>
<evidence type="ECO:0000259" key="4">
    <source>
        <dbReference type="Pfam" id="PF01156"/>
    </source>
</evidence>
<evidence type="ECO:0000256" key="1">
    <source>
        <dbReference type="ARBA" id="ARBA00009176"/>
    </source>
</evidence>
<evidence type="ECO:0000313" key="6">
    <source>
        <dbReference type="Proteomes" id="UP000246991"/>
    </source>
</evidence>
<gene>
    <name evidence="5" type="ORF">C7212DRAFT_352286</name>
</gene>
<keyword evidence="3" id="KW-0326">Glycosidase</keyword>
<organism evidence="5 6">
    <name type="scientific">Tuber magnatum</name>
    <name type="common">white Piedmont truffle</name>
    <dbReference type="NCBI Taxonomy" id="42249"/>
    <lineage>
        <taxon>Eukaryota</taxon>
        <taxon>Fungi</taxon>
        <taxon>Dikarya</taxon>
        <taxon>Ascomycota</taxon>
        <taxon>Pezizomycotina</taxon>
        <taxon>Pezizomycetes</taxon>
        <taxon>Pezizales</taxon>
        <taxon>Tuberaceae</taxon>
        <taxon>Tuber</taxon>
    </lineage>
</organism>
<dbReference type="EMBL" id="PYWC01000035">
    <property type="protein sequence ID" value="PWW76238.1"/>
    <property type="molecule type" value="Genomic_DNA"/>
</dbReference>
<name>A0A317SPI9_9PEZI</name>
<dbReference type="GO" id="GO:0008477">
    <property type="term" value="F:purine nucleosidase activity"/>
    <property type="evidence" value="ECO:0007669"/>
    <property type="project" value="TreeGrafter"/>
</dbReference>
<dbReference type="Pfam" id="PF01156">
    <property type="entry name" value="IU_nuc_hydro"/>
    <property type="match status" value="1"/>
</dbReference>
<reference evidence="5 6" key="1">
    <citation type="submission" date="2018-03" db="EMBL/GenBank/DDBJ databases">
        <title>Genomes of Pezizomycetes fungi and the evolution of truffles.</title>
        <authorList>
            <person name="Murat C."/>
            <person name="Payen T."/>
            <person name="Noel B."/>
            <person name="Kuo A."/>
            <person name="Martin F.M."/>
        </authorList>
    </citation>
    <scope>NUCLEOTIDE SEQUENCE [LARGE SCALE GENOMIC DNA]</scope>
    <source>
        <strain evidence="5">091103-1</strain>
    </source>
</reference>
<evidence type="ECO:0000256" key="2">
    <source>
        <dbReference type="ARBA" id="ARBA00022801"/>
    </source>
</evidence>
<dbReference type="GO" id="GO:0005829">
    <property type="term" value="C:cytosol"/>
    <property type="evidence" value="ECO:0007669"/>
    <property type="project" value="TreeGrafter"/>
</dbReference>
<feature type="domain" description="Inosine/uridine-preferring nucleoside hydrolase" evidence="4">
    <location>
        <begin position="5"/>
        <end position="343"/>
    </location>
</feature>
<dbReference type="InterPro" id="IPR001910">
    <property type="entry name" value="Inosine/uridine_hydrolase_dom"/>
</dbReference>
<comment type="similarity">
    <text evidence="1">Belongs to the IUNH family.</text>
</comment>
<dbReference type="PANTHER" id="PTHR12304:SF56">
    <property type="entry name" value="HYDROLASE, PUTATIVE (AFU_ORTHOLOGUE AFUA_1G11790)-RELATED"/>
    <property type="match status" value="1"/>
</dbReference>
<keyword evidence="6" id="KW-1185">Reference proteome</keyword>
<dbReference type="Gene3D" id="3.90.245.10">
    <property type="entry name" value="Ribonucleoside hydrolase-like"/>
    <property type="match status" value="1"/>
</dbReference>
<evidence type="ECO:0000256" key="3">
    <source>
        <dbReference type="ARBA" id="ARBA00023295"/>
    </source>
</evidence>
<sequence length="392" mass="43405">MPQKVIIDTDPGVDDVLALLLALSASEEELQVLLISLTFGNIDVESCLLNLVSMFHVLELEQKWRLENGLPIGFGCLSAHKPIVAVGADRPLEEGGAIRGDYFRTFCPNSPCVAPHFTPEQTWKHMFATTPMLKEDEEHPPNFKPTNNPAHQEILRVLRENPVDSIIIIALGPLTNLALAAEEDPETFLRAKEVVVMGGNIGTPGNVTPLGEFNTLKPIPETLSCRLNLTMFPLDITRAHLLTQEAFTNAIAPLLNYPSPSPLAQWTEIFVNATIAHIKEIFAGEKIEDIGLSLHDPLCVYYVLTQKHGGWEALEDRDVRIETRGQWTRGMCIVDSRGKRVEPDVARPVLLGDEGVWLHCGFGNRVRQMVKGPDKEGTVGEMLKRIYGTEGD</sequence>
<dbReference type="GO" id="GO:0006152">
    <property type="term" value="P:purine nucleoside catabolic process"/>
    <property type="evidence" value="ECO:0007669"/>
    <property type="project" value="TreeGrafter"/>
</dbReference>
<comment type="caution">
    <text evidence="5">The sequence shown here is derived from an EMBL/GenBank/DDBJ whole genome shotgun (WGS) entry which is preliminary data.</text>
</comment>
<dbReference type="SUPFAM" id="SSF53590">
    <property type="entry name" value="Nucleoside hydrolase"/>
    <property type="match status" value="1"/>
</dbReference>
<dbReference type="AlphaFoldDB" id="A0A317SPI9"/>
<dbReference type="OrthoDB" id="5783963at2759"/>